<reference evidence="1" key="1">
    <citation type="journal article" date="2014" name="Front. Microbiol.">
        <title>High frequency of phylogenetically diverse reductive dehalogenase-homologous genes in deep subseafloor sedimentary metagenomes.</title>
        <authorList>
            <person name="Kawai M."/>
            <person name="Futagami T."/>
            <person name="Toyoda A."/>
            <person name="Takaki Y."/>
            <person name="Nishi S."/>
            <person name="Hori S."/>
            <person name="Arai W."/>
            <person name="Tsubouchi T."/>
            <person name="Morono Y."/>
            <person name="Uchiyama I."/>
            <person name="Ito T."/>
            <person name="Fujiyama A."/>
            <person name="Inagaki F."/>
            <person name="Takami H."/>
        </authorList>
    </citation>
    <scope>NUCLEOTIDE SEQUENCE</scope>
    <source>
        <strain evidence="1">Expedition CK06-06</strain>
    </source>
</reference>
<organism evidence="1">
    <name type="scientific">marine sediment metagenome</name>
    <dbReference type="NCBI Taxonomy" id="412755"/>
    <lineage>
        <taxon>unclassified sequences</taxon>
        <taxon>metagenomes</taxon>
        <taxon>ecological metagenomes</taxon>
    </lineage>
</organism>
<feature type="non-terminal residue" evidence="1">
    <location>
        <position position="340"/>
    </location>
</feature>
<name>X0SUB2_9ZZZZ</name>
<accession>X0SUB2</accession>
<gene>
    <name evidence="1" type="ORF">S01H1_06973</name>
</gene>
<dbReference type="EMBL" id="BARS01003597">
    <property type="protein sequence ID" value="GAF84559.1"/>
    <property type="molecule type" value="Genomic_DNA"/>
</dbReference>
<protein>
    <submittedName>
        <fullName evidence="1">Uncharacterized protein</fullName>
    </submittedName>
</protein>
<proteinExistence type="predicted"/>
<sequence length="340" mass="37582">MTLLFMDGFDHYPTSHLVEKGWITPSGTPIVDPTGGENGEGCVKLDYLDYLRYSIGNISGKRFTLGFATYWDAMPNSAQRTMFHARNDSGGSYVNMNVGSTGIVYLWNNGVPGQIYESSAGFFTTGKWYYIEMQIEFWNNSGGHISMHWDGVTIYDGTYDNVWTGSSNYNYFEFRGSANGVQRIDHVYILDEDGTKNNDYLGPSRVDTVLPNAAGNYAQMDAKGQTDNYDCVNEASLDESDFVHGVANGEKDSYSFPSLPSEVNPTISGIQVNMSAKKNTPDTIQARSLIRKGGSDYFGSSQALDNGVTKIKKQIQETDPSDASDWNKSKIEACEFGVDT</sequence>
<comment type="caution">
    <text evidence="1">The sequence shown here is derived from an EMBL/GenBank/DDBJ whole genome shotgun (WGS) entry which is preliminary data.</text>
</comment>
<evidence type="ECO:0000313" key="1">
    <source>
        <dbReference type="EMBL" id="GAF84559.1"/>
    </source>
</evidence>
<dbReference type="AlphaFoldDB" id="X0SUB2"/>